<dbReference type="Proteomes" id="UP000028602">
    <property type="component" value="Unassembled WGS sequence"/>
</dbReference>
<sequence>MILLPYRGYTAAIPAFSPGAGYRVLQNIVLHFSKTGGETQFY</sequence>
<dbReference type="AlphaFoldDB" id="A0A085JHW4"/>
<accession>A0A085JHW4</accession>
<gene>
    <name evidence="1" type="ORF">GTPT_1509</name>
</gene>
<evidence type="ECO:0000313" key="2">
    <source>
        <dbReference type="Proteomes" id="UP000028602"/>
    </source>
</evidence>
<name>A0A085JHW4_9GAMM</name>
<proteinExistence type="predicted"/>
<comment type="caution">
    <text evidence="1">The sequence shown here is derived from an EMBL/GenBank/DDBJ whole genome shotgun (WGS) entry which is preliminary data.</text>
</comment>
<organism evidence="1 2">
    <name type="scientific">Tatumella ptyseos ATCC 33301</name>
    <dbReference type="NCBI Taxonomy" id="1005995"/>
    <lineage>
        <taxon>Bacteria</taxon>
        <taxon>Pseudomonadati</taxon>
        <taxon>Pseudomonadota</taxon>
        <taxon>Gammaproteobacteria</taxon>
        <taxon>Enterobacterales</taxon>
        <taxon>Erwiniaceae</taxon>
        <taxon>Tatumella</taxon>
    </lineage>
</organism>
<protein>
    <submittedName>
        <fullName evidence="1">Uncharacterized protein</fullName>
    </submittedName>
</protein>
<reference evidence="1 2" key="1">
    <citation type="submission" date="2014-05" db="EMBL/GenBank/DDBJ databases">
        <title>ATOL: Assembling a taxonomically balanced genome-scale reconstruction of the evolutionary history of the Enterobacteriaceae.</title>
        <authorList>
            <person name="Plunkett G.III."/>
            <person name="Neeno-Eckwall E.C."/>
            <person name="Glasner J.D."/>
            <person name="Perna N.T."/>
        </authorList>
    </citation>
    <scope>NUCLEOTIDE SEQUENCE [LARGE SCALE GENOMIC DNA]</scope>
    <source>
        <strain evidence="1 2">ATCC 33301</strain>
    </source>
</reference>
<evidence type="ECO:0000313" key="1">
    <source>
        <dbReference type="EMBL" id="KFD20060.1"/>
    </source>
</evidence>
<keyword evidence="2" id="KW-1185">Reference proteome</keyword>
<dbReference type="EMBL" id="JMPR01000027">
    <property type="protein sequence ID" value="KFD20060.1"/>
    <property type="molecule type" value="Genomic_DNA"/>
</dbReference>